<keyword evidence="1" id="KW-0472">Membrane</keyword>
<keyword evidence="2" id="KW-1185">Reference proteome</keyword>
<evidence type="ECO:0000313" key="3">
    <source>
        <dbReference type="WBParaSite" id="ALUE_0000884601-mRNA-1"/>
    </source>
</evidence>
<name>A0A0M3HZ11_ASCLU</name>
<feature type="transmembrane region" description="Helical" evidence="1">
    <location>
        <begin position="116"/>
        <end position="141"/>
    </location>
</feature>
<evidence type="ECO:0000313" key="2">
    <source>
        <dbReference type="Proteomes" id="UP000036681"/>
    </source>
</evidence>
<accession>A0A0M3HZ11</accession>
<evidence type="ECO:0000256" key="1">
    <source>
        <dbReference type="SAM" id="Phobius"/>
    </source>
</evidence>
<keyword evidence="1" id="KW-0812">Transmembrane</keyword>
<feature type="transmembrane region" description="Helical" evidence="1">
    <location>
        <begin position="85"/>
        <end position="104"/>
    </location>
</feature>
<feature type="transmembrane region" description="Helical" evidence="1">
    <location>
        <begin position="147"/>
        <end position="169"/>
    </location>
</feature>
<organism evidence="2 3">
    <name type="scientific">Ascaris lumbricoides</name>
    <name type="common">Giant roundworm</name>
    <dbReference type="NCBI Taxonomy" id="6252"/>
    <lineage>
        <taxon>Eukaryota</taxon>
        <taxon>Metazoa</taxon>
        <taxon>Ecdysozoa</taxon>
        <taxon>Nematoda</taxon>
        <taxon>Chromadorea</taxon>
        <taxon>Rhabditida</taxon>
        <taxon>Spirurina</taxon>
        <taxon>Ascaridomorpha</taxon>
        <taxon>Ascaridoidea</taxon>
        <taxon>Ascarididae</taxon>
        <taxon>Ascaris</taxon>
    </lineage>
</organism>
<feature type="transmembrane region" description="Helical" evidence="1">
    <location>
        <begin position="49"/>
        <end position="73"/>
    </location>
</feature>
<dbReference type="WBParaSite" id="ALUE_0000884601-mRNA-1">
    <property type="protein sequence ID" value="ALUE_0000884601-mRNA-1"/>
    <property type="gene ID" value="ALUE_0000884601"/>
</dbReference>
<sequence length="215" mass="24550">MPIVTRTTVTTTRSTAGFRSSTIPVWVIKLLTVKYSLPMIYNNQFFNDFWCYLNIFVNACAIQSYSATFYIILSTVFSHRSEVYTIFYFIIKVIALVVLLLVYMQDKAIRAGYSTTFIVIALTCGILLGWSIGSVLQQVFFIRTVEILVNVILTVLAILSLIVAVAFLLERSDWSRYESYRLMVGISICFLLQSIVCILMLSWAFYGNLIIVESR</sequence>
<protein>
    <submittedName>
        <fullName evidence="3">Uncharacterized protein</fullName>
    </submittedName>
</protein>
<dbReference type="Proteomes" id="UP000036681">
    <property type="component" value="Unplaced"/>
</dbReference>
<proteinExistence type="predicted"/>
<feature type="transmembrane region" description="Helical" evidence="1">
    <location>
        <begin position="181"/>
        <end position="206"/>
    </location>
</feature>
<keyword evidence="1" id="KW-1133">Transmembrane helix</keyword>
<reference evidence="3" key="1">
    <citation type="submission" date="2017-02" db="UniProtKB">
        <authorList>
            <consortium name="WormBaseParasite"/>
        </authorList>
    </citation>
    <scope>IDENTIFICATION</scope>
</reference>
<dbReference type="AlphaFoldDB" id="A0A0M3HZ11"/>